<keyword evidence="3" id="KW-1185">Reference proteome</keyword>
<reference evidence="3" key="1">
    <citation type="journal article" date="2019" name="Int. J. Syst. Evol. Microbiol.">
        <title>The Global Catalogue of Microorganisms (GCM) 10K type strain sequencing project: providing services to taxonomists for standard genome sequencing and annotation.</title>
        <authorList>
            <consortium name="The Broad Institute Genomics Platform"/>
            <consortium name="The Broad Institute Genome Sequencing Center for Infectious Disease"/>
            <person name="Wu L."/>
            <person name="Ma J."/>
        </authorList>
    </citation>
    <scope>NUCLEOTIDE SEQUENCE [LARGE SCALE GENOMIC DNA]</scope>
    <source>
        <strain evidence="3">CGMCC 1.15942</strain>
    </source>
</reference>
<sequence>MIDLNQVLTFTEAAEKWGLAGGNTIRQAVLRKKFEAYEIKKSGTVWLTTYEAMHRVFGEPKELEAVFLKQSRIFQAITQKKQGDKTALLNLQKEMSTAFSAGQKVFIQEELLGKWRTLYIFSTETEAQNWLRLIQKTE</sequence>
<dbReference type="EMBL" id="BMKI01000005">
    <property type="protein sequence ID" value="GGC94281.1"/>
    <property type="molecule type" value="Genomic_DNA"/>
</dbReference>
<name>A0ABQ1PC22_9ENTE</name>
<dbReference type="InterPro" id="IPR045403">
    <property type="entry name" value="HTH_59_Firmicutes_type"/>
</dbReference>
<accession>A0ABQ1PC22</accession>
<proteinExistence type="predicted"/>
<evidence type="ECO:0000313" key="3">
    <source>
        <dbReference type="Proteomes" id="UP000630615"/>
    </source>
</evidence>
<gene>
    <name evidence="2" type="ORF">GCM10011573_24920</name>
</gene>
<evidence type="ECO:0000313" key="2">
    <source>
        <dbReference type="EMBL" id="GGC94281.1"/>
    </source>
</evidence>
<evidence type="ECO:0000259" key="1">
    <source>
        <dbReference type="Pfam" id="PF20038"/>
    </source>
</evidence>
<organism evidence="2 3">
    <name type="scientific">Enterococcus wangshanyuanii</name>
    <dbReference type="NCBI Taxonomy" id="2005703"/>
    <lineage>
        <taxon>Bacteria</taxon>
        <taxon>Bacillati</taxon>
        <taxon>Bacillota</taxon>
        <taxon>Bacilli</taxon>
        <taxon>Lactobacillales</taxon>
        <taxon>Enterococcaceae</taxon>
        <taxon>Enterococcus</taxon>
    </lineage>
</organism>
<dbReference type="Proteomes" id="UP000630615">
    <property type="component" value="Unassembled WGS sequence"/>
</dbReference>
<comment type="caution">
    <text evidence="2">The sequence shown here is derived from an EMBL/GenBank/DDBJ whole genome shotgun (WGS) entry which is preliminary data.</text>
</comment>
<protein>
    <recommendedName>
        <fullName evidence="1">Helix-turn-helix domain-containing protein</fullName>
    </recommendedName>
</protein>
<dbReference type="RefSeq" id="WP_088269784.1">
    <property type="nucleotide sequence ID" value="NZ_BMKI01000005.1"/>
</dbReference>
<feature type="domain" description="Helix-turn-helix" evidence="1">
    <location>
        <begin position="1"/>
        <end position="61"/>
    </location>
</feature>
<dbReference type="Pfam" id="PF20038">
    <property type="entry name" value="HTH_59"/>
    <property type="match status" value="1"/>
</dbReference>